<sequence>MNNEVIDLAKVIAKEITKEFEEKHYNEQKIQQKEFFKRLDKYFYMLNVTFRILAICGSIFGSIWVYCYFTTPYLTKYYSNIQNSTGNFNIQNESGADNVGLVQKDFPTKRWGWWNIKYFEKEKGEVGWILQKKN</sequence>
<proteinExistence type="predicted"/>
<gene>
    <name evidence="2" type="ordered locus">Clocel_3526</name>
</gene>
<dbReference type="Proteomes" id="UP000002730">
    <property type="component" value="Chromosome"/>
</dbReference>
<keyword evidence="1" id="KW-0812">Transmembrane</keyword>
<keyword evidence="1" id="KW-1133">Transmembrane helix</keyword>
<dbReference type="RefSeq" id="WP_013291862.1">
    <property type="nucleotide sequence ID" value="NC_014393.1"/>
</dbReference>
<evidence type="ECO:0000313" key="2">
    <source>
        <dbReference type="EMBL" id="ADL53202.1"/>
    </source>
</evidence>
<protein>
    <submittedName>
        <fullName evidence="2">Uncharacterized protein</fullName>
    </submittedName>
</protein>
<organism evidence="2 3">
    <name type="scientific">Clostridium cellulovorans (strain ATCC 35296 / DSM 3052 / OCM 3 / 743B)</name>
    <dbReference type="NCBI Taxonomy" id="573061"/>
    <lineage>
        <taxon>Bacteria</taxon>
        <taxon>Bacillati</taxon>
        <taxon>Bacillota</taxon>
        <taxon>Clostridia</taxon>
        <taxon>Eubacteriales</taxon>
        <taxon>Clostridiaceae</taxon>
        <taxon>Clostridium</taxon>
    </lineage>
</organism>
<evidence type="ECO:0000313" key="3">
    <source>
        <dbReference type="Proteomes" id="UP000002730"/>
    </source>
</evidence>
<dbReference type="HOGENOM" id="CLU_1892524_0_0_9"/>
<dbReference type="EMBL" id="CP002160">
    <property type="protein sequence ID" value="ADL53202.1"/>
    <property type="molecule type" value="Genomic_DNA"/>
</dbReference>
<dbReference type="STRING" id="573061.Clocel_3526"/>
<dbReference type="AlphaFoldDB" id="D9SVZ1"/>
<name>D9SVZ1_CLOC7</name>
<reference evidence="2 3" key="1">
    <citation type="submission" date="2010-08" db="EMBL/GenBank/DDBJ databases">
        <title>Complete sequence of Clostridium cellulovorans 743B.</title>
        <authorList>
            <consortium name="US DOE Joint Genome Institute"/>
            <person name="Lucas S."/>
            <person name="Copeland A."/>
            <person name="Lapidus A."/>
            <person name="Cheng J.-F."/>
            <person name="Bruce D."/>
            <person name="Goodwin L."/>
            <person name="Pitluck S."/>
            <person name="Chertkov O."/>
            <person name="Detter J.C."/>
            <person name="Han C."/>
            <person name="Tapia R."/>
            <person name="Land M."/>
            <person name="Hauser L."/>
            <person name="Chang Y.-J."/>
            <person name="Jeffries C."/>
            <person name="Kyrpides N."/>
            <person name="Ivanova N."/>
            <person name="Mikhailova N."/>
            <person name="Hemme C.L."/>
            <person name="Woyke T."/>
        </authorList>
    </citation>
    <scope>NUCLEOTIDE SEQUENCE [LARGE SCALE GENOMIC DNA]</scope>
    <source>
        <strain evidence="3">ATCC 35296 / DSM 3052 / OCM 3 / 743B</strain>
    </source>
</reference>
<dbReference type="KEGG" id="ccb:Clocel_3526"/>
<keyword evidence="1" id="KW-0472">Membrane</keyword>
<evidence type="ECO:0000256" key="1">
    <source>
        <dbReference type="SAM" id="Phobius"/>
    </source>
</evidence>
<accession>D9SVZ1</accession>
<keyword evidence="3" id="KW-1185">Reference proteome</keyword>
<feature type="transmembrane region" description="Helical" evidence="1">
    <location>
        <begin position="42"/>
        <end position="66"/>
    </location>
</feature>